<reference evidence="1" key="1">
    <citation type="submission" date="2022-12" db="EMBL/GenBank/DDBJ databases">
        <authorList>
            <person name="Webb A."/>
        </authorList>
    </citation>
    <scope>NUCLEOTIDE SEQUENCE</scope>
    <source>
        <strain evidence="1">Hp1</strain>
    </source>
</reference>
<organism evidence="1 2">
    <name type="scientific">Hyaloperonospora brassicae</name>
    <name type="common">Brassica downy mildew</name>
    <name type="synonym">Peronospora brassicae</name>
    <dbReference type="NCBI Taxonomy" id="162125"/>
    <lineage>
        <taxon>Eukaryota</taxon>
        <taxon>Sar</taxon>
        <taxon>Stramenopiles</taxon>
        <taxon>Oomycota</taxon>
        <taxon>Peronosporomycetes</taxon>
        <taxon>Peronosporales</taxon>
        <taxon>Peronosporaceae</taxon>
        <taxon>Hyaloperonospora</taxon>
    </lineage>
</organism>
<sequence length="402" mass="45996">MTGASSTRSSAVSGRFVLPDVVLRKVIKKPIFENFDESAYRVKPPPQMLRFIDGLRYHKPTPEENEKLNLSSATERIYLHVLNDILMMCGARKGARFSSQDVNRLRAIAEGLKTRYEAVDETFRTLPTEAMKYRFHEIKKLEDDPSHFDFLSNRRRRSLVQMNVLKPEDQVKRQVFHFQWLARQYVVTFAQLKTAMLEIIDRVQKDVAALGAPSIPTLADINDAVEAEFEAKTHRPFPTFLLVLIQKYHCERRDQDVAWTSHSDEAPVDSIAQFSLYLSSVLLQPAPMTAAELHSAQVILQIIKAKYQVDYHSMIILVTKVVQADGHVMVNTSCCSDVDKETGTSNRSVRRRSNVRVLTHKTLGSLLYSFLTTVRELRLVPREKELLKRGMKAKQTTAVVHQ</sequence>
<keyword evidence="2" id="KW-1185">Reference proteome</keyword>
<evidence type="ECO:0000313" key="2">
    <source>
        <dbReference type="Proteomes" id="UP001162031"/>
    </source>
</evidence>
<gene>
    <name evidence="1" type="ORF">HBR001_LOCUS8962</name>
</gene>
<name>A0AAV0V337_HYABA</name>
<dbReference type="EMBL" id="CANTFL010001467">
    <property type="protein sequence ID" value="CAI5742395.1"/>
    <property type="molecule type" value="Genomic_DNA"/>
</dbReference>
<dbReference type="Proteomes" id="UP001162031">
    <property type="component" value="Unassembled WGS sequence"/>
</dbReference>
<protein>
    <submittedName>
        <fullName evidence="1">Uncharacterized protein</fullName>
    </submittedName>
</protein>
<dbReference type="AlphaFoldDB" id="A0AAV0V337"/>
<comment type="caution">
    <text evidence="1">The sequence shown here is derived from an EMBL/GenBank/DDBJ whole genome shotgun (WGS) entry which is preliminary data.</text>
</comment>
<proteinExistence type="predicted"/>
<accession>A0AAV0V337</accession>
<evidence type="ECO:0000313" key="1">
    <source>
        <dbReference type="EMBL" id="CAI5742395.1"/>
    </source>
</evidence>